<dbReference type="CDD" id="cd00303">
    <property type="entry name" value="retropepsin_like"/>
    <property type="match status" value="1"/>
</dbReference>
<accession>A0A0A9WXW4</accession>
<dbReference type="Gene3D" id="2.40.70.10">
    <property type="entry name" value="Acid Proteases"/>
    <property type="match status" value="1"/>
</dbReference>
<protein>
    <submittedName>
        <fullName evidence="2">DNA damage-inducible protein 1</fullName>
    </submittedName>
</protein>
<reference evidence="2" key="1">
    <citation type="journal article" date="2014" name="PLoS ONE">
        <title>Transcriptome-Based Identification of ABC Transporters in the Western Tarnished Plant Bug Lygus hesperus.</title>
        <authorList>
            <person name="Hull J.J."/>
            <person name="Chaney K."/>
            <person name="Geib S.M."/>
            <person name="Fabrick J.A."/>
            <person name="Brent C.S."/>
            <person name="Walsh D."/>
            <person name="Lavine L.C."/>
        </authorList>
    </citation>
    <scope>NUCLEOTIDE SEQUENCE</scope>
</reference>
<name>A0A0A9WXW4_LYGHE</name>
<dbReference type="Pfam" id="PF13650">
    <property type="entry name" value="Asp_protease_2"/>
    <property type="match status" value="1"/>
</dbReference>
<dbReference type="InterPro" id="IPR021109">
    <property type="entry name" value="Peptidase_aspartic_dom_sf"/>
</dbReference>
<feature type="compositionally biased region" description="Polar residues" evidence="1">
    <location>
        <begin position="8"/>
        <end position="22"/>
    </location>
</feature>
<sequence length="113" mass="12537">MMELWTSRPLTSQVSQTKTTTAAGKLKRARVRGQTQARKDRPSLYVSTVRTRGETLFVKASVNDVECCFLVDTGATVSILRPDVAERLKITLEPIDMPNLRTVRGDSSEVIGK</sequence>
<organism evidence="2">
    <name type="scientific">Lygus hesperus</name>
    <name type="common">Western plant bug</name>
    <dbReference type="NCBI Taxonomy" id="30085"/>
    <lineage>
        <taxon>Eukaryota</taxon>
        <taxon>Metazoa</taxon>
        <taxon>Ecdysozoa</taxon>
        <taxon>Arthropoda</taxon>
        <taxon>Hexapoda</taxon>
        <taxon>Insecta</taxon>
        <taxon>Pterygota</taxon>
        <taxon>Neoptera</taxon>
        <taxon>Paraneoptera</taxon>
        <taxon>Hemiptera</taxon>
        <taxon>Heteroptera</taxon>
        <taxon>Panheteroptera</taxon>
        <taxon>Cimicomorpha</taxon>
        <taxon>Miridae</taxon>
        <taxon>Mirini</taxon>
        <taxon>Lygus</taxon>
    </lineage>
</organism>
<dbReference type="GO" id="GO:0004190">
    <property type="term" value="F:aspartic-type endopeptidase activity"/>
    <property type="evidence" value="ECO:0007669"/>
    <property type="project" value="InterPro"/>
</dbReference>
<evidence type="ECO:0000256" key="1">
    <source>
        <dbReference type="SAM" id="MobiDB-lite"/>
    </source>
</evidence>
<dbReference type="PROSITE" id="PS00141">
    <property type="entry name" value="ASP_PROTEASE"/>
    <property type="match status" value="1"/>
</dbReference>
<dbReference type="InterPro" id="IPR001969">
    <property type="entry name" value="Aspartic_peptidase_AS"/>
</dbReference>
<dbReference type="GO" id="GO:0006508">
    <property type="term" value="P:proteolysis"/>
    <property type="evidence" value="ECO:0007669"/>
    <property type="project" value="InterPro"/>
</dbReference>
<feature type="non-terminal residue" evidence="2">
    <location>
        <position position="113"/>
    </location>
</feature>
<evidence type="ECO:0000313" key="2">
    <source>
        <dbReference type="EMBL" id="JAG13312.1"/>
    </source>
</evidence>
<dbReference type="SUPFAM" id="SSF50630">
    <property type="entry name" value="Acid proteases"/>
    <property type="match status" value="1"/>
</dbReference>
<proteinExistence type="predicted"/>
<dbReference type="EMBL" id="GBHO01030292">
    <property type="protein sequence ID" value="JAG13312.1"/>
    <property type="molecule type" value="Transcribed_RNA"/>
</dbReference>
<reference evidence="2" key="2">
    <citation type="submission" date="2014-07" db="EMBL/GenBank/DDBJ databases">
        <authorList>
            <person name="Hull J."/>
        </authorList>
    </citation>
    <scope>NUCLEOTIDE SEQUENCE</scope>
</reference>
<gene>
    <name evidence="2" type="primary">DDI1_7</name>
    <name evidence="2" type="ORF">CM83_2850</name>
</gene>
<dbReference type="AlphaFoldDB" id="A0A0A9WXW4"/>
<feature type="region of interest" description="Disordered" evidence="1">
    <location>
        <begin position="1"/>
        <end position="42"/>
    </location>
</feature>